<protein>
    <recommendedName>
        <fullName evidence="15">C4-dicarboxylate transport sensor protein DctB</fullName>
        <ecNumber evidence="3">2.7.13.3</ecNumber>
    </recommendedName>
</protein>
<dbReference type="FunFam" id="1.10.287.130:FF:000049">
    <property type="entry name" value="C4-dicarboxylate transport sensor protein DctB"/>
    <property type="match status" value="1"/>
</dbReference>
<dbReference type="SMART" id="SM00387">
    <property type="entry name" value="HATPase_c"/>
    <property type="match status" value="1"/>
</dbReference>
<dbReference type="SUPFAM" id="SSF47384">
    <property type="entry name" value="Homodimeric domain of signal transducing histidine kinase"/>
    <property type="match status" value="1"/>
</dbReference>
<dbReference type="EC" id="2.7.13.3" evidence="3"/>
<dbReference type="InterPro" id="IPR029151">
    <property type="entry name" value="Sensor-like_sf"/>
</dbReference>
<dbReference type="InterPro" id="IPR003594">
    <property type="entry name" value="HATPase_dom"/>
</dbReference>
<dbReference type="PROSITE" id="PS50109">
    <property type="entry name" value="HIS_KIN"/>
    <property type="match status" value="1"/>
</dbReference>
<evidence type="ECO:0000256" key="13">
    <source>
        <dbReference type="ARBA" id="ARBA00023012"/>
    </source>
</evidence>
<evidence type="ECO:0000256" key="6">
    <source>
        <dbReference type="ARBA" id="ARBA00022553"/>
    </source>
</evidence>
<dbReference type="GO" id="GO:0005886">
    <property type="term" value="C:plasma membrane"/>
    <property type="evidence" value="ECO:0007669"/>
    <property type="project" value="UniProtKB-SubCell"/>
</dbReference>
<keyword evidence="8 17" id="KW-0812">Transmembrane</keyword>
<dbReference type="GO" id="GO:0000155">
    <property type="term" value="F:phosphorelay sensor kinase activity"/>
    <property type="evidence" value="ECO:0007669"/>
    <property type="project" value="InterPro"/>
</dbReference>
<dbReference type="PRINTS" id="PR00344">
    <property type="entry name" value="BCTRLSENSOR"/>
</dbReference>
<dbReference type="Gene3D" id="1.10.287.130">
    <property type="match status" value="1"/>
</dbReference>
<keyword evidence="4" id="KW-1003">Cell membrane</keyword>
<evidence type="ECO:0000256" key="9">
    <source>
        <dbReference type="ARBA" id="ARBA00022741"/>
    </source>
</evidence>
<keyword evidence="14 17" id="KW-0472">Membrane</keyword>
<keyword evidence="10 19" id="KW-0418">Kinase</keyword>
<keyword evidence="5" id="KW-0997">Cell inner membrane</keyword>
<evidence type="ECO:0000256" key="15">
    <source>
        <dbReference type="ARBA" id="ARBA00073143"/>
    </source>
</evidence>
<keyword evidence="9" id="KW-0547">Nucleotide-binding</keyword>
<organism evidence="19 20">
    <name type="scientific">Gynuella sunshinyii YC6258</name>
    <dbReference type="NCBI Taxonomy" id="1445510"/>
    <lineage>
        <taxon>Bacteria</taxon>
        <taxon>Pseudomonadati</taxon>
        <taxon>Pseudomonadota</taxon>
        <taxon>Gammaproteobacteria</taxon>
        <taxon>Oceanospirillales</taxon>
        <taxon>Saccharospirillaceae</taxon>
        <taxon>Gynuella</taxon>
    </lineage>
</organism>
<evidence type="ECO:0000313" key="20">
    <source>
        <dbReference type="Proteomes" id="UP000032266"/>
    </source>
</evidence>
<dbReference type="EMBL" id="CP007142">
    <property type="protein sequence ID" value="AJQ92469.1"/>
    <property type="molecule type" value="Genomic_DNA"/>
</dbReference>
<dbReference type="Pfam" id="PF02518">
    <property type="entry name" value="HATPase_c"/>
    <property type="match status" value="1"/>
</dbReference>
<evidence type="ECO:0000256" key="12">
    <source>
        <dbReference type="ARBA" id="ARBA00022989"/>
    </source>
</evidence>
<comment type="subcellular location">
    <subcellularLocation>
        <location evidence="2">Cell inner membrane</location>
        <topology evidence="2">Multi-pass membrane protein</topology>
    </subcellularLocation>
</comment>
<feature type="transmembrane region" description="Helical" evidence="17">
    <location>
        <begin position="6"/>
        <end position="28"/>
    </location>
</feature>
<dbReference type="Pfam" id="PF00512">
    <property type="entry name" value="HisKA"/>
    <property type="match status" value="1"/>
</dbReference>
<evidence type="ECO:0000313" key="19">
    <source>
        <dbReference type="EMBL" id="AJQ92469.1"/>
    </source>
</evidence>
<name>A0A0C5VQA7_9GAMM</name>
<evidence type="ECO:0000256" key="4">
    <source>
        <dbReference type="ARBA" id="ARBA00022475"/>
    </source>
</evidence>
<evidence type="ECO:0000256" key="7">
    <source>
        <dbReference type="ARBA" id="ARBA00022679"/>
    </source>
</evidence>
<keyword evidence="16" id="KW-0175">Coiled coil</keyword>
<reference evidence="19 20" key="1">
    <citation type="submission" date="2014-01" db="EMBL/GenBank/DDBJ databases">
        <title>Full genme sequencing of cellulolytic bacterium Gynuella sunshinyii YC6258T gen. nov., sp. nov.</title>
        <authorList>
            <person name="Khan H."/>
            <person name="Chung E.J."/>
            <person name="Chung Y.R."/>
        </authorList>
    </citation>
    <scope>NUCLEOTIDE SEQUENCE [LARGE SCALE GENOMIC DNA]</scope>
    <source>
        <strain evidence="19 20">YC6258</strain>
    </source>
</reference>
<dbReference type="CDD" id="cd00082">
    <property type="entry name" value="HisKA"/>
    <property type="match status" value="1"/>
</dbReference>
<dbReference type="GO" id="GO:0005524">
    <property type="term" value="F:ATP binding"/>
    <property type="evidence" value="ECO:0007669"/>
    <property type="project" value="UniProtKB-KW"/>
</dbReference>
<sequence length="610" mass="70397">MKKQRVIIIIGLVLVLLTSIQVGSWLGYQRLEQNARNELFRYQASLEELLDRFSLIPPVLAANQLFVDALNYGAEDQVYRANVLLQGFADRMHASDIYIMDTLGITRMTSNWNLDNSFLYRDFNFRPYFQQAMQGRAAIYSALGTTSGVRGLYFSYPIIYQNSVIGVLALKLNIPDLETAWQSPYSEDVAELMVTDEHGIVFLSTREDWRYRSTEPLNHETILQLQQEQRYGEYRFEPLQFSRLPSRFGMSPDTWQVIWHNGSSINQYLAISGMAPMVNWEMTVLVPSKRIWLQQLRTLATLLSIYIAIVVLWLFQQERSHRLQNLVMHQRELEQRVLSRTEDLEQSNLQLMREVDERHRAEQELKTMQEELIQAAKLATLGQMSASINHELNQPLTAITAFTQNSQKFLQRGKTEAVENNLKEILALCQRMHTLISQFKIFARKSPHKLVMVELQNVIHNAVHLVQSGLENNNIQFYFSLPETHAFILGDMIRLEQVVVNLLSNAVQACQHNSHIRIKIALQQLEDEYRISVIDNGPGLDQEPEQVFEPFYTTKSVTEGLGLGLSISRQIITTMNGRLQAEYSDDPEFPGALFRIYLPVYHVADHENTV</sequence>
<accession>A0A0C5VQA7</accession>
<dbReference type="RefSeq" id="WP_044615522.1">
    <property type="nucleotide sequence ID" value="NZ_CP007142.1"/>
</dbReference>
<dbReference type="SUPFAM" id="SSF55874">
    <property type="entry name" value="ATPase domain of HSP90 chaperone/DNA topoisomerase II/histidine kinase"/>
    <property type="match status" value="1"/>
</dbReference>
<keyword evidence="6" id="KW-0597">Phosphoprotein</keyword>
<keyword evidence="11" id="KW-0067">ATP-binding</keyword>
<evidence type="ECO:0000256" key="8">
    <source>
        <dbReference type="ARBA" id="ARBA00022692"/>
    </source>
</evidence>
<evidence type="ECO:0000259" key="18">
    <source>
        <dbReference type="PROSITE" id="PS50109"/>
    </source>
</evidence>
<feature type="domain" description="Histidine kinase" evidence="18">
    <location>
        <begin position="387"/>
        <end position="602"/>
    </location>
</feature>
<dbReference type="KEGG" id="gsn:YC6258_00419"/>
<dbReference type="Gene3D" id="3.30.450.20">
    <property type="entry name" value="PAS domain"/>
    <property type="match status" value="2"/>
</dbReference>
<dbReference type="PIRSF" id="PIRSF036431">
    <property type="entry name" value="STHK_DctB"/>
    <property type="match status" value="1"/>
</dbReference>
<evidence type="ECO:0000256" key="2">
    <source>
        <dbReference type="ARBA" id="ARBA00004429"/>
    </source>
</evidence>
<dbReference type="InterPro" id="IPR017055">
    <property type="entry name" value="Sig_transdc_His_kinase_DctB"/>
</dbReference>
<evidence type="ECO:0000256" key="3">
    <source>
        <dbReference type="ARBA" id="ARBA00012438"/>
    </source>
</evidence>
<feature type="coiled-coil region" evidence="16">
    <location>
        <begin position="344"/>
        <end position="378"/>
    </location>
</feature>
<keyword evidence="12 17" id="KW-1133">Transmembrane helix</keyword>
<dbReference type="HOGENOM" id="CLU_000445_94_2_6"/>
<evidence type="ECO:0000256" key="17">
    <source>
        <dbReference type="SAM" id="Phobius"/>
    </source>
</evidence>
<dbReference type="SMART" id="SM00388">
    <property type="entry name" value="HisKA"/>
    <property type="match status" value="1"/>
</dbReference>
<dbReference type="Gene3D" id="3.30.565.10">
    <property type="entry name" value="Histidine kinase-like ATPase, C-terminal domain"/>
    <property type="match status" value="1"/>
</dbReference>
<proteinExistence type="predicted"/>
<dbReference type="InterPro" id="IPR036890">
    <property type="entry name" value="HATPase_C_sf"/>
</dbReference>
<gene>
    <name evidence="19" type="ORF">YC6258_00419</name>
</gene>
<dbReference type="InterPro" id="IPR004358">
    <property type="entry name" value="Sig_transdc_His_kin-like_C"/>
</dbReference>
<keyword evidence="7" id="KW-0808">Transferase</keyword>
<dbReference type="AlphaFoldDB" id="A0A0C5VQA7"/>
<dbReference type="PANTHER" id="PTHR43065">
    <property type="entry name" value="SENSOR HISTIDINE KINASE"/>
    <property type="match status" value="1"/>
</dbReference>
<dbReference type="InterPro" id="IPR005467">
    <property type="entry name" value="His_kinase_dom"/>
</dbReference>
<evidence type="ECO:0000256" key="16">
    <source>
        <dbReference type="SAM" id="Coils"/>
    </source>
</evidence>
<dbReference type="InterPro" id="IPR003661">
    <property type="entry name" value="HisK_dim/P_dom"/>
</dbReference>
<keyword evidence="13" id="KW-0902">Two-component regulatory system</keyword>
<dbReference type="InterPro" id="IPR036097">
    <property type="entry name" value="HisK_dim/P_sf"/>
</dbReference>
<dbReference type="PATRIC" id="fig|1445510.3.peg.406"/>
<dbReference type="SUPFAM" id="SSF103190">
    <property type="entry name" value="Sensory domain-like"/>
    <property type="match status" value="1"/>
</dbReference>
<dbReference type="OrthoDB" id="1931120at2"/>
<evidence type="ECO:0000256" key="5">
    <source>
        <dbReference type="ARBA" id="ARBA00022519"/>
    </source>
</evidence>
<comment type="catalytic activity">
    <reaction evidence="1">
        <text>ATP + protein L-histidine = ADP + protein N-phospho-L-histidine.</text>
        <dbReference type="EC" id="2.7.13.3"/>
    </reaction>
</comment>
<evidence type="ECO:0000256" key="14">
    <source>
        <dbReference type="ARBA" id="ARBA00023136"/>
    </source>
</evidence>
<evidence type="ECO:0000256" key="10">
    <source>
        <dbReference type="ARBA" id="ARBA00022777"/>
    </source>
</evidence>
<evidence type="ECO:0000256" key="1">
    <source>
        <dbReference type="ARBA" id="ARBA00000085"/>
    </source>
</evidence>
<keyword evidence="20" id="KW-1185">Reference proteome</keyword>
<dbReference type="STRING" id="1445510.YC6258_00419"/>
<dbReference type="Proteomes" id="UP000032266">
    <property type="component" value="Chromosome"/>
</dbReference>
<dbReference type="PANTHER" id="PTHR43065:SF46">
    <property type="entry name" value="C4-DICARBOXYLATE TRANSPORT SENSOR PROTEIN DCTB"/>
    <property type="match status" value="1"/>
</dbReference>
<evidence type="ECO:0000256" key="11">
    <source>
        <dbReference type="ARBA" id="ARBA00022840"/>
    </source>
</evidence>